<accession>C9DGD2</accession>
<feature type="region of interest" description="Disordered" evidence="1">
    <location>
        <begin position="46"/>
        <end position="69"/>
    </location>
</feature>
<name>C9DGD2_BPW14</name>
<dbReference type="Proteomes" id="UP000008986">
    <property type="component" value="Segment"/>
</dbReference>
<sequence>MLQCILNQVSAEADAHQGDTDKQHYPQDDFHVLAYRFITQEHDLVYDGSTNGTNDGVHDQDDVGCESHV</sequence>
<dbReference type="RefSeq" id="YP_003359015.1">
    <property type="nucleotide sequence ID" value="NC_013697.1"/>
</dbReference>
<evidence type="ECO:0000313" key="3">
    <source>
        <dbReference type="Proteomes" id="UP000008986"/>
    </source>
</evidence>
<dbReference type="EMBL" id="GQ357915">
    <property type="protein sequence ID" value="ACV50183.1"/>
    <property type="molecule type" value="Genomic_DNA"/>
</dbReference>
<organismHost>
    <name type="scientific">Delftia acidovorans</name>
    <name type="common">Pseudomonas acidovorans</name>
    <name type="synonym">Comamonas acidovorans</name>
    <dbReference type="NCBI Taxonomy" id="80866"/>
</organismHost>
<reference evidence="3" key="1">
    <citation type="submission" date="2009-07" db="EMBL/GenBank/DDBJ databases">
        <authorList>
            <person name="Kropinski A.M."/>
            <person name="Villegas A."/>
            <person name="Lingohr E.J."/>
        </authorList>
    </citation>
    <scope>NUCLEOTIDE SEQUENCE [LARGE SCALE GENOMIC DNA]</scope>
</reference>
<keyword evidence="3" id="KW-1185">Reference proteome</keyword>
<evidence type="ECO:0000256" key="1">
    <source>
        <dbReference type="SAM" id="MobiDB-lite"/>
    </source>
</evidence>
<protein>
    <submittedName>
        <fullName evidence="2">Uncharacterized protein</fullName>
    </submittedName>
</protein>
<gene>
    <name evidence="2" type="primary">161</name>
</gene>
<dbReference type="KEGG" id="vg:8684109"/>
<dbReference type="GeneID" id="8684109"/>
<proteinExistence type="predicted"/>
<evidence type="ECO:0000313" key="2">
    <source>
        <dbReference type="EMBL" id="ACV50183.1"/>
    </source>
</evidence>
<organism evidence="2 3">
    <name type="scientific">Delftia phage PhiW-14</name>
    <name type="common">Deftia acidovorans bacteriophage phiW-14</name>
    <dbReference type="NCBI Taxonomy" id="665032"/>
    <lineage>
        <taxon>Viruses</taxon>
        <taxon>Duplodnaviria</taxon>
        <taxon>Heunggongvirae</taxon>
        <taxon>Uroviricota</taxon>
        <taxon>Caudoviricetes</taxon>
        <taxon>Ionavirus</taxon>
        <taxon>Ionavirus W14</taxon>
    </lineage>
</organism>
<feature type="compositionally biased region" description="Basic and acidic residues" evidence="1">
    <location>
        <begin position="56"/>
        <end position="69"/>
    </location>
</feature>